<organism evidence="1 2">
    <name type="scientific">Micromonospora citrea</name>
    <dbReference type="NCBI Taxonomy" id="47855"/>
    <lineage>
        <taxon>Bacteria</taxon>
        <taxon>Bacillati</taxon>
        <taxon>Actinomycetota</taxon>
        <taxon>Actinomycetes</taxon>
        <taxon>Micromonosporales</taxon>
        <taxon>Micromonosporaceae</taxon>
        <taxon>Micromonospora</taxon>
    </lineage>
</organism>
<name>A0A1C6UBV0_9ACTN</name>
<reference evidence="2" key="1">
    <citation type="submission" date="2016-06" db="EMBL/GenBank/DDBJ databases">
        <authorList>
            <person name="Varghese N."/>
            <person name="Submissions Spin"/>
        </authorList>
    </citation>
    <scope>NUCLEOTIDE SEQUENCE [LARGE SCALE GENOMIC DNA]</scope>
    <source>
        <strain evidence="2">DSM 43903</strain>
    </source>
</reference>
<evidence type="ECO:0000313" key="1">
    <source>
        <dbReference type="EMBL" id="SCL51424.1"/>
    </source>
</evidence>
<dbReference type="Proteomes" id="UP000199001">
    <property type="component" value="Unassembled WGS sequence"/>
</dbReference>
<gene>
    <name evidence="1" type="ORF">GA0070606_1797</name>
</gene>
<protein>
    <submittedName>
        <fullName evidence="1">Uncharacterized protein</fullName>
    </submittedName>
</protein>
<proteinExistence type="predicted"/>
<sequence length="29" mass="3283">MTNVWHLTVRLYVDLRLQASGICPAQPLS</sequence>
<dbReference type="EMBL" id="FMHZ01000002">
    <property type="protein sequence ID" value="SCL51424.1"/>
    <property type="molecule type" value="Genomic_DNA"/>
</dbReference>
<keyword evidence="2" id="KW-1185">Reference proteome</keyword>
<accession>A0A1C6UBV0</accession>
<dbReference type="AlphaFoldDB" id="A0A1C6UBV0"/>
<evidence type="ECO:0000313" key="2">
    <source>
        <dbReference type="Proteomes" id="UP000199001"/>
    </source>
</evidence>